<accession>A0A0J8Y7L5</accession>
<dbReference type="SUPFAM" id="SSF48452">
    <property type="entry name" value="TPR-like"/>
    <property type="match status" value="4"/>
</dbReference>
<dbReference type="PANTHER" id="PTHR12558">
    <property type="entry name" value="CELL DIVISION CYCLE 16,23,27"/>
    <property type="match status" value="1"/>
</dbReference>
<evidence type="ECO:0000256" key="5">
    <source>
        <dbReference type="ARBA" id="ARBA00022803"/>
    </source>
</evidence>
<dbReference type="Pfam" id="PF14559">
    <property type="entry name" value="TPR_19"/>
    <property type="match status" value="2"/>
</dbReference>
<dbReference type="PATRIC" id="fig|1656095.3.peg.1543"/>
<keyword evidence="11" id="KW-1185">Reference proteome</keyword>
<dbReference type="InterPro" id="IPR003921">
    <property type="entry name" value="Cell_synth_C"/>
</dbReference>
<dbReference type="InterPro" id="IPR008410">
    <property type="entry name" value="BCSC_C"/>
</dbReference>
<dbReference type="PANTHER" id="PTHR12558:SF13">
    <property type="entry name" value="CELL DIVISION CYCLE PROTEIN 27 HOMOLOG"/>
    <property type="match status" value="1"/>
</dbReference>
<name>A0A0J8Y7L5_9ENTR</name>
<dbReference type="RefSeq" id="WP_048888464.1">
    <property type="nucleotide sequence ID" value="NZ_LFEJ01000023.1"/>
</dbReference>
<dbReference type="EMBL" id="LFEJ01000023">
    <property type="protein sequence ID" value="KMV33389.1"/>
    <property type="molecule type" value="Genomic_DNA"/>
</dbReference>
<proteinExistence type="predicted"/>
<evidence type="ECO:0000256" key="1">
    <source>
        <dbReference type="ARBA" id="ARBA00003476"/>
    </source>
</evidence>
<evidence type="ECO:0000256" key="8">
    <source>
        <dbReference type="SAM" id="SignalP"/>
    </source>
</evidence>
<dbReference type="GO" id="GO:0019867">
    <property type="term" value="C:outer membrane"/>
    <property type="evidence" value="ECO:0007669"/>
    <property type="project" value="InterPro"/>
</dbReference>
<keyword evidence="3 8" id="KW-0732">Signal</keyword>
<dbReference type="InterPro" id="IPR011990">
    <property type="entry name" value="TPR-like_helical_dom_sf"/>
</dbReference>
<gene>
    <name evidence="10" type="ORF">ACH50_17190</name>
</gene>
<evidence type="ECO:0000313" key="10">
    <source>
        <dbReference type="EMBL" id="KMV33389.1"/>
    </source>
</evidence>
<protein>
    <submittedName>
        <fullName evidence="10">Cellulose synthase</fullName>
    </submittedName>
</protein>
<dbReference type="GO" id="GO:0030244">
    <property type="term" value="P:cellulose biosynthetic process"/>
    <property type="evidence" value="ECO:0007669"/>
    <property type="project" value="UniProtKB-KW"/>
</dbReference>
<feature type="chain" id="PRO_5005311951" evidence="8">
    <location>
        <begin position="35"/>
        <end position="1357"/>
    </location>
</feature>
<dbReference type="Pfam" id="PF05420">
    <property type="entry name" value="BCSC_C"/>
    <property type="match status" value="1"/>
</dbReference>
<evidence type="ECO:0000256" key="7">
    <source>
        <dbReference type="PROSITE-ProRule" id="PRU00339"/>
    </source>
</evidence>
<dbReference type="PRINTS" id="PR01441">
    <property type="entry name" value="CELLSNTHASEC"/>
</dbReference>
<sequence>MKAQTKLTLKQGRRISTLCLTGAIALGASFAAQAAPANDAALKALFDQANYWHDKSNDQLAMSSLQKVLMVDPDNTQALYLMALWSQQSGDLKASASWRARLAQVSPGDAKLQSLDNAKQLTQVPQGQLNLARQQARSGNVPGALATWRSLFNGATPPASLAPEYYLTMAGDKTLYPQAISELRSFVAQNPQDNGARVALGKALTWREETRREGIDMLEPMAASNKEADSGLRQALLWLGPAAGDEHYYETWLQRHPQDSEVQAYYRKNIGGAAKGEGYTSLNSGNLENARRQFEQVLQTNPEDADALAGMGYIAQRSGDYQAAAQYLNRAAALGGDASAERKAQAEDATFYSQLAQAQQALKAGNVSQALALSAPLAQASGERGTAAKLFRADVLRHNKDYAQAEQTLRSVLNDQPDNAAARENLYYVLREQNKTADAQAVLSTLPASLQARLQPRTVTGLPGDPIRRQAQQAAANGNTAQAISLLRDGVTRLPNDPWLRLDLARLLQKNGNESEASAVMAPAFRTGASNSELYSAALFSSENGGWQQAQQLLSRIPAGSQNREMRELAQRVNYNLQMTTAERYLAQGNSIAAANTLKALAATPPQSPADAGKLARLLAQSGDLTGAVAVVRNNQRLGIKGNAGDYADQVAVLNQAGLTSEAQTLLANPEVQASSTPTQLAGLRNGYVINEADRLREQGNYAAAYDKLIHALQNDPQNTDLMFAMGRLYQSGKMNKEAGVVYDYLMTRDTPDQAARAGAIDVALAQDDVNKARSLAAGLRNDNSPERLLLLARLEEAQGNHQQAMTYLRSARGRLLGLQEGSGGTPVVGGLLASDNPFLKNSRGAERTASPSLYGRAMPWQVPPTTVDPAGSLPGTYRTDMPVDTAQNRTLRQIDEMMQTLDDQTGAWLQGGVQVRGRDGESGLSKLTEAKAPLTWSSSPFGESRFEFTATPITLSAGSAGGDAWRRYGSNPLSNGVTSLATTIAGQQNAIKTATATMTDEQRAAYFAANPGASEIAALDLTNVNLNDYNPTGAAGLENLAAFAEGLSQDARNYLIASGVKPNVNDPGDVSTDSQRADGVELNMALSGKDYKLDIGTTPLGQDLSTLVGGVKWSPKLTDYLTLILTGERRALTDSLLSYVGLKDSYSGKTWGRVTKNGGSVMLSYDDGDAGFYVSGGGYSYLGENVASNTSMNASAGVYLRPYHDDYRELKTGLNTSWMDYSKNLSHFTFGQGGYFSPQNYVSVSLPVDYTQKFDNWKLSLGGSVGYQSYTQDGSDYFPTKSDWQSTLEDFAQAGFTKEAHYKSSSENGIGYTFRAAADYNVNKQMTIGGQVGYDTFGDYNESTAGLYFRYMLGNH</sequence>
<dbReference type="UniPathway" id="UPA00694"/>
<dbReference type="SMART" id="SM00028">
    <property type="entry name" value="TPR"/>
    <property type="match status" value="6"/>
</dbReference>
<keyword evidence="5 7" id="KW-0802">TPR repeat</keyword>
<comment type="function">
    <text evidence="1">Required for maximal bacterial cellulose synthesis.</text>
</comment>
<dbReference type="Pfam" id="PF13432">
    <property type="entry name" value="TPR_16"/>
    <property type="match status" value="1"/>
</dbReference>
<evidence type="ECO:0000259" key="9">
    <source>
        <dbReference type="Pfam" id="PF05420"/>
    </source>
</evidence>
<dbReference type="STRING" id="1121863.GCA_000621185_01382"/>
<evidence type="ECO:0000256" key="6">
    <source>
        <dbReference type="ARBA" id="ARBA00022916"/>
    </source>
</evidence>
<reference evidence="10 11" key="1">
    <citation type="submission" date="2015-06" db="EMBL/GenBank/DDBJ databases">
        <title>Genome sequencing of Cronobacter sp. strain DJ34 isolated from petroleum contaminated sludge of Duliajan Oil Fields, Assam, India.</title>
        <authorList>
            <person name="Pal S."/>
            <person name="Banerjee T.D."/>
            <person name="Roy A."/>
            <person name="Sar P."/>
            <person name="Kazy S.K."/>
        </authorList>
    </citation>
    <scope>NUCLEOTIDE SEQUENCE [LARGE SCALE GENOMIC DNA]</scope>
    <source>
        <strain evidence="10 11">DJ34</strain>
    </source>
</reference>
<keyword evidence="6" id="KW-0135">Cellulose biosynthesis</keyword>
<organism evidence="10 11">
    <name type="scientific">Franconibacter pulveris</name>
    <dbReference type="NCBI Taxonomy" id="435910"/>
    <lineage>
        <taxon>Bacteria</taxon>
        <taxon>Pseudomonadati</taxon>
        <taxon>Pseudomonadota</taxon>
        <taxon>Gammaproteobacteria</taxon>
        <taxon>Enterobacterales</taxon>
        <taxon>Enterobacteriaceae</taxon>
        <taxon>Franconibacter</taxon>
    </lineage>
</organism>
<dbReference type="GO" id="GO:0006011">
    <property type="term" value="P:UDP-alpha-D-glucose metabolic process"/>
    <property type="evidence" value="ECO:0007669"/>
    <property type="project" value="InterPro"/>
</dbReference>
<feature type="signal peptide" evidence="8">
    <location>
        <begin position="1"/>
        <end position="34"/>
    </location>
</feature>
<dbReference type="Gene3D" id="1.25.40.10">
    <property type="entry name" value="Tetratricopeptide repeat domain"/>
    <property type="match status" value="3"/>
</dbReference>
<evidence type="ECO:0000256" key="2">
    <source>
        <dbReference type="ARBA" id="ARBA00005186"/>
    </source>
</evidence>
<dbReference type="InterPro" id="IPR019734">
    <property type="entry name" value="TPR_rpt"/>
</dbReference>
<feature type="domain" description="Cellulose synthase operon C C-terminal" evidence="9">
    <location>
        <begin position="926"/>
        <end position="1354"/>
    </location>
</feature>
<feature type="repeat" description="TPR" evidence="7">
    <location>
        <begin position="271"/>
        <end position="304"/>
    </location>
</feature>
<dbReference type="OrthoDB" id="174989at2"/>
<evidence type="ECO:0000256" key="3">
    <source>
        <dbReference type="ARBA" id="ARBA00022729"/>
    </source>
</evidence>
<keyword evidence="4" id="KW-0677">Repeat</keyword>
<comment type="caution">
    <text evidence="10">The sequence shown here is derived from an EMBL/GenBank/DDBJ whole genome shotgun (WGS) entry which is preliminary data.</text>
</comment>
<evidence type="ECO:0000256" key="4">
    <source>
        <dbReference type="ARBA" id="ARBA00022737"/>
    </source>
</evidence>
<dbReference type="PROSITE" id="PS50005">
    <property type="entry name" value="TPR"/>
    <property type="match status" value="1"/>
</dbReference>
<evidence type="ECO:0000313" key="11">
    <source>
        <dbReference type="Proteomes" id="UP000037315"/>
    </source>
</evidence>
<dbReference type="Proteomes" id="UP000037315">
    <property type="component" value="Unassembled WGS sequence"/>
</dbReference>
<comment type="pathway">
    <text evidence="2">Glycan metabolism; bacterial cellulose biosynthesis.</text>
</comment>